<feature type="transmembrane region" description="Helical" evidence="5">
    <location>
        <begin position="223"/>
        <end position="246"/>
    </location>
</feature>
<dbReference type="PANTHER" id="PTHR43359:SF1">
    <property type="entry name" value="FORMATE HYDROGENLYASE SUBUNIT 4-RELATED"/>
    <property type="match status" value="1"/>
</dbReference>
<keyword evidence="2 5" id="KW-0812">Transmembrane</keyword>
<dbReference type="RefSeq" id="WP_302048777.1">
    <property type="nucleotide sequence ID" value="NZ_JAMJEV010000008.1"/>
</dbReference>
<evidence type="ECO:0000313" key="7">
    <source>
        <dbReference type="Proteomes" id="UP001176021"/>
    </source>
</evidence>
<dbReference type="InterPro" id="IPR001694">
    <property type="entry name" value="NADH_UbQ_OxRdtase_su1/FPO"/>
</dbReference>
<evidence type="ECO:0000256" key="2">
    <source>
        <dbReference type="ARBA" id="ARBA00022692"/>
    </source>
</evidence>
<reference evidence="6" key="1">
    <citation type="submission" date="2022-05" db="EMBL/GenBank/DDBJ databases">
        <title>Expanded diversity of anoxic marine methylotrophy in a Black Sea sulfate reducing microorganism.</title>
        <authorList>
            <person name="Fischer P.Q."/>
            <person name="Stams A.J.M."/>
            <person name="Villanueva L."/>
            <person name="Sousa D.Z."/>
        </authorList>
    </citation>
    <scope>NUCLEOTIDE SEQUENCE</scope>
    <source>
        <strain evidence="6">P130</strain>
    </source>
</reference>
<dbReference type="Proteomes" id="UP001176021">
    <property type="component" value="Unassembled WGS sequence"/>
</dbReference>
<feature type="transmembrane region" description="Helical" evidence="5">
    <location>
        <begin position="99"/>
        <end position="121"/>
    </location>
</feature>
<dbReference type="PANTHER" id="PTHR43359">
    <property type="entry name" value="FORMATE HYDROGENLYASE SUBUNIT 4"/>
    <property type="match status" value="1"/>
</dbReference>
<comment type="subcellular location">
    <subcellularLocation>
        <location evidence="1">Membrane</location>
        <topology evidence="1">Multi-pass membrane protein</topology>
    </subcellularLocation>
</comment>
<name>A0ABT8QRU5_9FIRM</name>
<feature type="transmembrane region" description="Helical" evidence="5">
    <location>
        <begin position="292"/>
        <end position="313"/>
    </location>
</feature>
<keyword evidence="3 5" id="KW-1133">Transmembrane helix</keyword>
<accession>A0ABT8QRU5</accession>
<protein>
    <submittedName>
        <fullName evidence="6">Respiratory chain complex I subunit 1 family protein</fullName>
    </submittedName>
</protein>
<feature type="transmembrane region" description="Helical" evidence="5">
    <location>
        <begin position="72"/>
        <end position="93"/>
    </location>
</feature>
<evidence type="ECO:0000256" key="3">
    <source>
        <dbReference type="ARBA" id="ARBA00022989"/>
    </source>
</evidence>
<dbReference type="Pfam" id="PF00146">
    <property type="entry name" value="NADHdh"/>
    <property type="match status" value="1"/>
</dbReference>
<comment type="caution">
    <text evidence="6">The sequence shown here is derived from an EMBL/GenBank/DDBJ whole genome shotgun (WGS) entry which is preliminary data.</text>
</comment>
<evidence type="ECO:0000313" key="6">
    <source>
        <dbReference type="EMBL" id="MDO0823380.1"/>
    </source>
</evidence>
<dbReference type="EMBL" id="JAMJEV010000008">
    <property type="protein sequence ID" value="MDO0823380.1"/>
    <property type="molecule type" value="Genomic_DNA"/>
</dbReference>
<evidence type="ECO:0000256" key="5">
    <source>
        <dbReference type="SAM" id="Phobius"/>
    </source>
</evidence>
<gene>
    <name evidence="6" type="ORF">M8H41_11000</name>
</gene>
<keyword evidence="7" id="KW-1185">Reference proteome</keyword>
<feature type="transmembrane region" description="Helical" evidence="5">
    <location>
        <begin position="252"/>
        <end position="280"/>
    </location>
</feature>
<keyword evidence="4 5" id="KW-0472">Membrane</keyword>
<evidence type="ECO:0000256" key="4">
    <source>
        <dbReference type="ARBA" id="ARBA00023136"/>
    </source>
</evidence>
<proteinExistence type="predicted"/>
<evidence type="ECO:0000256" key="1">
    <source>
        <dbReference type="ARBA" id="ARBA00004141"/>
    </source>
</evidence>
<feature type="transmembrane region" description="Helical" evidence="5">
    <location>
        <begin position="142"/>
        <end position="167"/>
    </location>
</feature>
<feature type="transmembrane region" description="Helical" evidence="5">
    <location>
        <begin position="173"/>
        <end position="191"/>
    </location>
</feature>
<organism evidence="6 7">
    <name type="scientific">Desulfosporosinus nitroreducens</name>
    <dbReference type="NCBI Taxonomy" id="2018668"/>
    <lineage>
        <taxon>Bacteria</taxon>
        <taxon>Bacillati</taxon>
        <taxon>Bacillota</taxon>
        <taxon>Clostridia</taxon>
        <taxon>Eubacteriales</taxon>
        <taxon>Desulfitobacteriaceae</taxon>
        <taxon>Desulfosporosinus</taxon>
    </lineage>
</organism>
<sequence length="315" mass="34014">MLREAAVGAYQMLLIVLFAPLLTGIIKKTKAFFQTRKGPSIFQPYYDLYKYMQKESVVSEHASWIFRVTPHIYLTSMLTAAAIVPVVATKSFLGFTGDLILIIYLFALARFFLALAGLDAGSAFGGMGSSREMAVAAISEPAFMLPLFTMAVAAGTTNLTGIVQSVINGGEGVLTLAHLMSFVALFIVAVAETGRIPVDNPDTHLELTMIHEGMMLEYSGKNLALLSVAVSIKQLLIFTLLVNIFFPWGIASVFGIGALILGTLVFILKVTVIGIIMAIVETSFAKTRLFKVPDLLLGSFLIGLIGLVSKFVFRG</sequence>
<dbReference type="InterPro" id="IPR052561">
    <property type="entry name" value="ComplexI_Subunit1"/>
</dbReference>
<feature type="transmembrane region" description="Helical" evidence="5">
    <location>
        <begin position="6"/>
        <end position="26"/>
    </location>
</feature>